<dbReference type="AlphaFoldDB" id="A0A437MMF0"/>
<accession>A0A437MMF0</accession>
<dbReference type="PANTHER" id="PTHR35564">
    <property type="match status" value="1"/>
</dbReference>
<comment type="caution">
    <text evidence="2">The sequence shown here is derived from an EMBL/GenBank/DDBJ whole genome shotgun (WGS) entry which is preliminary data.</text>
</comment>
<gene>
    <name evidence="2" type="primary">tssG</name>
    <name evidence="2" type="ORF">EOD42_01540</name>
</gene>
<feature type="compositionally biased region" description="Pro residues" evidence="1">
    <location>
        <begin position="7"/>
        <end position="20"/>
    </location>
</feature>
<feature type="region of interest" description="Disordered" evidence="1">
    <location>
        <begin position="1"/>
        <end position="27"/>
    </location>
</feature>
<organism evidence="2 3">
    <name type="scientific">Rhodovarius crocodyli</name>
    <dbReference type="NCBI Taxonomy" id="1979269"/>
    <lineage>
        <taxon>Bacteria</taxon>
        <taxon>Pseudomonadati</taxon>
        <taxon>Pseudomonadota</taxon>
        <taxon>Alphaproteobacteria</taxon>
        <taxon>Acetobacterales</taxon>
        <taxon>Roseomonadaceae</taxon>
        <taxon>Rhodovarius</taxon>
    </lineage>
</organism>
<dbReference type="InterPro" id="IPR010732">
    <property type="entry name" value="T6SS_TssG-like"/>
</dbReference>
<dbReference type="Proteomes" id="UP000282957">
    <property type="component" value="Unassembled WGS sequence"/>
</dbReference>
<dbReference type="OrthoDB" id="1523296at2"/>
<dbReference type="PANTHER" id="PTHR35564:SF4">
    <property type="entry name" value="CYTOPLASMIC PROTEIN"/>
    <property type="match status" value="1"/>
</dbReference>
<evidence type="ECO:0000313" key="3">
    <source>
        <dbReference type="Proteomes" id="UP000282957"/>
    </source>
</evidence>
<evidence type="ECO:0000256" key="1">
    <source>
        <dbReference type="SAM" id="MobiDB-lite"/>
    </source>
</evidence>
<proteinExistence type="predicted"/>
<keyword evidence="3" id="KW-1185">Reference proteome</keyword>
<name>A0A437MMF0_9PROT</name>
<dbReference type="EMBL" id="SACL01000001">
    <property type="protein sequence ID" value="RVT98821.1"/>
    <property type="molecule type" value="Genomic_DNA"/>
</dbReference>
<evidence type="ECO:0000313" key="2">
    <source>
        <dbReference type="EMBL" id="RVT98821.1"/>
    </source>
</evidence>
<protein>
    <submittedName>
        <fullName evidence="2">Type VI secretion system baseplate subunit TssG</fullName>
    </submittedName>
</protein>
<reference evidence="2 3" key="1">
    <citation type="submission" date="2019-01" db="EMBL/GenBank/DDBJ databases">
        <authorList>
            <person name="Chen W.-M."/>
        </authorList>
    </citation>
    <scope>NUCLEOTIDE SEQUENCE [LARGE SCALE GENOMIC DNA]</scope>
    <source>
        <strain evidence="2 3">CCP-6</strain>
    </source>
</reference>
<sequence>MAAAPAPAAPPEPAPPPAPSPRELLRKEPQRFDLDQAAFVAGFSAGRDVVALPYSAPANLSLPLAEVSGFDDASGRITTPLFGMIGPAGTLPRHYTATAGAQLRRRQDALPKFLELLSRRFTGMWVRAGAKYRPARDPVPAERALDAAIGMLTGGLSGRVSAAPSVLRYHAGNLSARTRSAERLRAMLEEEIGRPVEIVEFAGGWLRLPEAEQTRLGAAHSTLGMDMAIGARVWEPQSRFIVRVGPIGRALFDRLLPGEPLHARLCSMIRLFVGPEQDFALNPILSPDALPEPVLSGAAGMRLGLTSWMGQTAPRTQPVRDAMLRPPPF</sequence>
<dbReference type="NCBIfam" id="TIGR03347">
    <property type="entry name" value="VI_chp_1"/>
    <property type="match status" value="1"/>
</dbReference>
<dbReference type="Pfam" id="PF06996">
    <property type="entry name" value="T6SS_TssG"/>
    <property type="match status" value="1"/>
</dbReference>